<evidence type="ECO:0000256" key="8">
    <source>
        <dbReference type="RuleBase" id="RU004057"/>
    </source>
</evidence>
<gene>
    <name evidence="10" type="ORF">X907_1906</name>
</gene>
<dbReference type="KEGG" id="gak:X907_1906"/>
<evidence type="ECO:0000256" key="4">
    <source>
        <dbReference type="ARBA" id="ARBA00022692"/>
    </source>
</evidence>
<keyword evidence="6" id="KW-1133">Transmembrane helix</keyword>
<keyword evidence="7" id="KW-0472">Membrane</keyword>
<evidence type="ECO:0000256" key="7">
    <source>
        <dbReference type="ARBA" id="ARBA00023136"/>
    </source>
</evidence>
<accession>A0A3T0EAT7</accession>
<dbReference type="EMBL" id="CP018911">
    <property type="protein sequence ID" value="AZU04429.1"/>
    <property type="molecule type" value="Genomic_DNA"/>
</dbReference>
<keyword evidence="4" id="KW-0812">Transmembrane</keyword>
<protein>
    <submittedName>
        <fullName evidence="10">MotA/TolQ/ExbB proton channel</fullName>
    </submittedName>
</protein>
<dbReference type="Proteomes" id="UP000286954">
    <property type="component" value="Chromosome"/>
</dbReference>
<evidence type="ECO:0000256" key="6">
    <source>
        <dbReference type="ARBA" id="ARBA00022989"/>
    </source>
</evidence>
<dbReference type="RefSeq" id="WP_127567365.1">
    <property type="nucleotide sequence ID" value="NZ_BMFB01000003.1"/>
</dbReference>
<dbReference type="AlphaFoldDB" id="A0A3T0EAT7"/>
<comment type="similarity">
    <text evidence="8">Belongs to the exbB/tolQ family.</text>
</comment>
<keyword evidence="2 8" id="KW-0813">Transport</keyword>
<keyword evidence="3" id="KW-1003">Cell membrane</keyword>
<dbReference type="InterPro" id="IPR002898">
    <property type="entry name" value="MotA_ExbB_proton_chnl"/>
</dbReference>
<evidence type="ECO:0000256" key="3">
    <source>
        <dbReference type="ARBA" id="ARBA00022475"/>
    </source>
</evidence>
<keyword evidence="5 8" id="KW-0653">Protein transport</keyword>
<dbReference type="InterPro" id="IPR050790">
    <property type="entry name" value="ExbB/TolQ_transport"/>
</dbReference>
<name>A0A3T0EAT7_9PROT</name>
<dbReference type="GO" id="GO:0005886">
    <property type="term" value="C:plasma membrane"/>
    <property type="evidence" value="ECO:0007669"/>
    <property type="project" value="UniProtKB-SubCell"/>
</dbReference>
<evidence type="ECO:0000313" key="11">
    <source>
        <dbReference type="Proteomes" id="UP000286954"/>
    </source>
</evidence>
<keyword evidence="11" id="KW-1185">Reference proteome</keyword>
<reference evidence="10 11" key="1">
    <citation type="submission" date="2016-12" db="EMBL/GenBank/DDBJ databases">
        <title>The genome of dimorphic prosthecate Glycocaulis alkaliphilus 6b-8t, isolated from crude oil dictates its adaptability in petroleum environments.</title>
        <authorList>
            <person name="Wu X.-L."/>
            <person name="Geng S."/>
        </authorList>
    </citation>
    <scope>NUCLEOTIDE SEQUENCE [LARGE SCALE GENOMIC DNA]</scope>
    <source>
        <strain evidence="10 11">6B-8</strain>
    </source>
</reference>
<evidence type="ECO:0000256" key="1">
    <source>
        <dbReference type="ARBA" id="ARBA00004651"/>
    </source>
</evidence>
<proteinExistence type="inferred from homology"/>
<evidence type="ECO:0000313" key="10">
    <source>
        <dbReference type="EMBL" id="AZU04429.1"/>
    </source>
</evidence>
<dbReference type="PANTHER" id="PTHR30625:SF15">
    <property type="entry name" value="BIOPOLYMER TRANSPORT PROTEIN EXBB"/>
    <property type="match status" value="1"/>
</dbReference>
<evidence type="ECO:0000256" key="5">
    <source>
        <dbReference type="ARBA" id="ARBA00022927"/>
    </source>
</evidence>
<sequence length="205" mass="21101">MTYPENLPLVIAFIPLALCSIAATAIIAERALVFARLRRPRAVVERLAARSSDALAPAELEAAAAKGGFCSAAIAALAAHSGRAKPLRDEAATIALAECAAPLTARLNGLATIAALAPMLGLLGTVTGMMFAFQAMESHAGPVEPAVIAGGLWQAMITTAAGLIIAVPCLIAHAFFRSAARARIARAERLLSRFSLALETGGEHP</sequence>
<feature type="domain" description="MotA/TolQ/ExbB proton channel" evidence="9">
    <location>
        <begin position="82"/>
        <end position="188"/>
    </location>
</feature>
<evidence type="ECO:0000259" key="9">
    <source>
        <dbReference type="Pfam" id="PF01618"/>
    </source>
</evidence>
<organism evidence="10 11">
    <name type="scientific">Glycocaulis alkaliphilus</name>
    <dbReference type="NCBI Taxonomy" id="1434191"/>
    <lineage>
        <taxon>Bacteria</taxon>
        <taxon>Pseudomonadati</taxon>
        <taxon>Pseudomonadota</taxon>
        <taxon>Alphaproteobacteria</taxon>
        <taxon>Maricaulales</taxon>
        <taxon>Maricaulaceae</taxon>
        <taxon>Glycocaulis</taxon>
    </lineage>
</organism>
<dbReference type="Pfam" id="PF01618">
    <property type="entry name" value="MotA_ExbB"/>
    <property type="match status" value="1"/>
</dbReference>
<dbReference type="PANTHER" id="PTHR30625">
    <property type="entry name" value="PROTEIN TOLQ"/>
    <property type="match status" value="1"/>
</dbReference>
<dbReference type="OrthoDB" id="4045at2"/>
<comment type="subcellular location">
    <subcellularLocation>
        <location evidence="1">Cell membrane</location>
        <topology evidence="1">Multi-pass membrane protein</topology>
    </subcellularLocation>
    <subcellularLocation>
        <location evidence="8">Membrane</location>
        <topology evidence="8">Multi-pass membrane protein</topology>
    </subcellularLocation>
</comment>
<dbReference type="GO" id="GO:0017038">
    <property type="term" value="P:protein import"/>
    <property type="evidence" value="ECO:0007669"/>
    <property type="project" value="TreeGrafter"/>
</dbReference>
<evidence type="ECO:0000256" key="2">
    <source>
        <dbReference type="ARBA" id="ARBA00022448"/>
    </source>
</evidence>